<dbReference type="Proteomes" id="UP000593578">
    <property type="component" value="Unassembled WGS sequence"/>
</dbReference>
<name>A0A7J8PQT5_GOSRA</name>
<dbReference type="GO" id="GO:0004523">
    <property type="term" value="F:RNA-DNA hybrid ribonuclease activity"/>
    <property type="evidence" value="ECO:0007669"/>
    <property type="project" value="InterPro"/>
</dbReference>
<feature type="domain" description="RNase H type-1" evidence="1">
    <location>
        <begin position="75"/>
        <end position="119"/>
    </location>
</feature>
<sequence length="132" mass="14620">VSFCEKCGDLVESSIHATRDCGFPKAVWKLVVPRWCWGHFFYLSRNKWYRNAFIFSGASGSNSKLISSALAWTKSLGVKGIEARVILKGLKLAWAKGFKCVELESDSAMLIEIIHNGLATISSVAEAIQIHD</sequence>
<reference evidence="2 3" key="1">
    <citation type="journal article" date="2019" name="Genome Biol. Evol.">
        <title>Insights into the evolution of the New World diploid cottons (Gossypium, subgenus Houzingenia) based on genome sequencing.</title>
        <authorList>
            <person name="Grover C.E."/>
            <person name="Arick M.A. 2nd"/>
            <person name="Thrash A."/>
            <person name="Conover J.L."/>
            <person name="Sanders W.S."/>
            <person name="Peterson D.G."/>
            <person name="Frelichowski J.E."/>
            <person name="Scheffler J.A."/>
            <person name="Scheffler B.E."/>
            <person name="Wendel J.F."/>
        </authorList>
    </citation>
    <scope>NUCLEOTIDE SEQUENCE [LARGE SCALE GENOMIC DNA]</scope>
    <source>
        <strain evidence="2">8</strain>
        <tissue evidence="2">Leaf</tissue>
    </source>
</reference>
<gene>
    <name evidence="2" type="ORF">Gorai_008660</name>
</gene>
<comment type="caution">
    <text evidence="2">The sequence shown here is derived from an EMBL/GenBank/DDBJ whole genome shotgun (WGS) entry which is preliminary data.</text>
</comment>
<feature type="non-terminal residue" evidence="2">
    <location>
        <position position="132"/>
    </location>
</feature>
<protein>
    <recommendedName>
        <fullName evidence="1">RNase H type-1 domain-containing protein</fullName>
    </recommendedName>
</protein>
<evidence type="ECO:0000313" key="3">
    <source>
        <dbReference type="Proteomes" id="UP000593578"/>
    </source>
</evidence>
<dbReference type="Pfam" id="PF13456">
    <property type="entry name" value="RVT_3"/>
    <property type="match status" value="1"/>
</dbReference>
<proteinExistence type="predicted"/>
<dbReference type="EMBL" id="JABEZZ010000008">
    <property type="protein sequence ID" value="MBA0591655.1"/>
    <property type="molecule type" value="Genomic_DNA"/>
</dbReference>
<dbReference type="GO" id="GO:0003676">
    <property type="term" value="F:nucleic acid binding"/>
    <property type="evidence" value="ECO:0007669"/>
    <property type="project" value="InterPro"/>
</dbReference>
<accession>A0A7J8PQT5</accession>
<feature type="non-terminal residue" evidence="2">
    <location>
        <position position="1"/>
    </location>
</feature>
<dbReference type="InterPro" id="IPR002156">
    <property type="entry name" value="RNaseH_domain"/>
</dbReference>
<dbReference type="AlphaFoldDB" id="A0A7J8PQT5"/>
<evidence type="ECO:0000259" key="1">
    <source>
        <dbReference type="Pfam" id="PF13456"/>
    </source>
</evidence>
<organism evidence="2 3">
    <name type="scientific">Gossypium raimondii</name>
    <name type="common">Peruvian cotton</name>
    <name type="synonym">Gossypium klotzschianum subsp. raimondii</name>
    <dbReference type="NCBI Taxonomy" id="29730"/>
    <lineage>
        <taxon>Eukaryota</taxon>
        <taxon>Viridiplantae</taxon>
        <taxon>Streptophyta</taxon>
        <taxon>Embryophyta</taxon>
        <taxon>Tracheophyta</taxon>
        <taxon>Spermatophyta</taxon>
        <taxon>Magnoliopsida</taxon>
        <taxon>eudicotyledons</taxon>
        <taxon>Gunneridae</taxon>
        <taxon>Pentapetalae</taxon>
        <taxon>rosids</taxon>
        <taxon>malvids</taxon>
        <taxon>Malvales</taxon>
        <taxon>Malvaceae</taxon>
        <taxon>Malvoideae</taxon>
        <taxon>Gossypium</taxon>
    </lineage>
</organism>
<evidence type="ECO:0000313" key="2">
    <source>
        <dbReference type="EMBL" id="MBA0591655.1"/>
    </source>
</evidence>